<dbReference type="Gene3D" id="3.40.190.10">
    <property type="entry name" value="Periplasmic binding protein-like II"/>
    <property type="match status" value="2"/>
</dbReference>
<dbReference type="PANTHER" id="PTHR30346">
    <property type="entry name" value="TRANSCRIPTIONAL DUAL REGULATOR HCAR-RELATED"/>
    <property type="match status" value="1"/>
</dbReference>
<dbReference type="RefSeq" id="WP_074204389.1">
    <property type="nucleotide sequence ID" value="NZ_FSQW01000001.1"/>
</dbReference>
<evidence type="ECO:0000256" key="5">
    <source>
        <dbReference type="ARBA" id="ARBA00023163"/>
    </source>
</evidence>
<sequence length="304" mass="33866">MKLRDLEYITAIDRYLNFGRAAEACNVSQPALSAQVKKLEERLGVEIFARNNQKVIATEAGHRIIETAKDMLKSARQIKDYAAEYRDPLSVPLKIGIFPTLAPFIVPYVAGTVKSLSREMDMVFRETPTRKLISELQNRRIDIAMVSGPVDHPSANFTPVFRESLLLAVSKNHRLANRSRIDASEIISEELILLDEDHCLREDTLRLCDDKNVGIDMPEDLAATSLLTATHYITQGFGSTLLPALSRDFLGAANPDIRMVEIDDPGYGRTIGFLSRKGCPREHILMALCDKIRSDPPSGVTAVM</sequence>
<evidence type="ECO:0000256" key="1">
    <source>
        <dbReference type="ARBA" id="ARBA00009437"/>
    </source>
</evidence>
<dbReference type="Pfam" id="PF03466">
    <property type="entry name" value="LysR_substrate"/>
    <property type="match status" value="1"/>
</dbReference>
<dbReference type="OrthoDB" id="9815174at2"/>
<evidence type="ECO:0000256" key="4">
    <source>
        <dbReference type="ARBA" id="ARBA00023159"/>
    </source>
</evidence>
<dbReference type="InterPro" id="IPR036390">
    <property type="entry name" value="WH_DNA-bd_sf"/>
</dbReference>
<dbReference type="SUPFAM" id="SSF53850">
    <property type="entry name" value="Periplasmic binding protein-like II"/>
    <property type="match status" value="1"/>
</dbReference>
<dbReference type="InterPro" id="IPR000847">
    <property type="entry name" value="LysR_HTH_N"/>
</dbReference>
<dbReference type="Gene3D" id="1.10.10.10">
    <property type="entry name" value="Winged helix-like DNA-binding domain superfamily/Winged helix DNA-binding domain"/>
    <property type="match status" value="1"/>
</dbReference>
<keyword evidence="2" id="KW-0805">Transcription regulation</keyword>
<organism evidence="7 8">
    <name type="scientific">Parasphingorhabdus marina DSM 22363</name>
    <dbReference type="NCBI Taxonomy" id="1123272"/>
    <lineage>
        <taxon>Bacteria</taxon>
        <taxon>Pseudomonadati</taxon>
        <taxon>Pseudomonadota</taxon>
        <taxon>Alphaproteobacteria</taxon>
        <taxon>Sphingomonadales</taxon>
        <taxon>Sphingomonadaceae</taxon>
        <taxon>Parasphingorhabdus</taxon>
    </lineage>
</organism>
<dbReference type="InterPro" id="IPR005119">
    <property type="entry name" value="LysR_subst-bd"/>
</dbReference>
<evidence type="ECO:0000259" key="6">
    <source>
        <dbReference type="PROSITE" id="PS50931"/>
    </source>
</evidence>
<dbReference type="FunFam" id="1.10.10.10:FF:000001">
    <property type="entry name" value="LysR family transcriptional regulator"/>
    <property type="match status" value="1"/>
</dbReference>
<evidence type="ECO:0000256" key="2">
    <source>
        <dbReference type="ARBA" id="ARBA00023015"/>
    </source>
</evidence>
<dbReference type="Proteomes" id="UP000185192">
    <property type="component" value="Unassembled WGS sequence"/>
</dbReference>
<gene>
    <name evidence="7" type="ORF">SAMN02745824_1474</name>
</gene>
<dbReference type="InterPro" id="IPR036388">
    <property type="entry name" value="WH-like_DNA-bd_sf"/>
</dbReference>
<dbReference type="PROSITE" id="PS50931">
    <property type="entry name" value="HTH_LYSR"/>
    <property type="match status" value="1"/>
</dbReference>
<dbReference type="GO" id="GO:0003677">
    <property type="term" value="F:DNA binding"/>
    <property type="evidence" value="ECO:0007669"/>
    <property type="project" value="UniProtKB-KW"/>
</dbReference>
<dbReference type="PRINTS" id="PR00039">
    <property type="entry name" value="HTHLYSR"/>
</dbReference>
<protein>
    <submittedName>
        <fullName evidence="7">LysR family transcriptional regulator, hydrogen peroxide-inducible genes activator</fullName>
    </submittedName>
</protein>
<dbReference type="SUPFAM" id="SSF46785">
    <property type="entry name" value="Winged helix' DNA-binding domain"/>
    <property type="match status" value="1"/>
</dbReference>
<dbReference type="STRING" id="1123272.SAMN02745824_1474"/>
<keyword evidence="5" id="KW-0804">Transcription</keyword>
<dbReference type="PANTHER" id="PTHR30346:SF26">
    <property type="entry name" value="HYDROGEN PEROXIDE-INDUCIBLE GENES ACTIVATOR"/>
    <property type="match status" value="1"/>
</dbReference>
<accession>A0A1N6D2V7</accession>
<reference evidence="8" key="1">
    <citation type="submission" date="2016-11" db="EMBL/GenBank/DDBJ databases">
        <authorList>
            <person name="Varghese N."/>
            <person name="Submissions S."/>
        </authorList>
    </citation>
    <scope>NUCLEOTIDE SEQUENCE [LARGE SCALE GENOMIC DNA]</scope>
    <source>
        <strain evidence="8">DSM 22363</strain>
    </source>
</reference>
<keyword evidence="3" id="KW-0238">DNA-binding</keyword>
<comment type="similarity">
    <text evidence="1">Belongs to the LysR transcriptional regulatory family.</text>
</comment>
<keyword evidence="4" id="KW-0010">Activator</keyword>
<dbReference type="GO" id="GO:0032993">
    <property type="term" value="C:protein-DNA complex"/>
    <property type="evidence" value="ECO:0007669"/>
    <property type="project" value="TreeGrafter"/>
</dbReference>
<dbReference type="EMBL" id="FSQW01000001">
    <property type="protein sequence ID" value="SIN65115.1"/>
    <property type="molecule type" value="Genomic_DNA"/>
</dbReference>
<name>A0A1N6D2V7_9SPHN</name>
<dbReference type="AlphaFoldDB" id="A0A1N6D2V7"/>
<feature type="domain" description="HTH lysR-type" evidence="6">
    <location>
        <begin position="1"/>
        <end position="58"/>
    </location>
</feature>
<evidence type="ECO:0000313" key="8">
    <source>
        <dbReference type="Proteomes" id="UP000185192"/>
    </source>
</evidence>
<evidence type="ECO:0000313" key="7">
    <source>
        <dbReference type="EMBL" id="SIN65115.1"/>
    </source>
</evidence>
<evidence type="ECO:0000256" key="3">
    <source>
        <dbReference type="ARBA" id="ARBA00023125"/>
    </source>
</evidence>
<proteinExistence type="inferred from homology"/>
<dbReference type="GO" id="GO:0003700">
    <property type="term" value="F:DNA-binding transcription factor activity"/>
    <property type="evidence" value="ECO:0007669"/>
    <property type="project" value="InterPro"/>
</dbReference>
<keyword evidence="8" id="KW-1185">Reference proteome</keyword>
<dbReference type="Pfam" id="PF00126">
    <property type="entry name" value="HTH_1"/>
    <property type="match status" value="1"/>
</dbReference>